<dbReference type="RefSeq" id="WP_039742110.1">
    <property type="nucleotide sequence ID" value="NZ_CP009788.1"/>
</dbReference>
<feature type="transmembrane region" description="Helical" evidence="6">
    <location>
        <begin position="109"/>
        <end position="129"/>
    </location>
</feature>
<feature type="domain" description="PhoU" evidence="7">
    <location>
        <begin position="349"/>
        <end position="435"/>
    </location>
</feature>
<dbReference type="GO" id="GO:0005886">
    <property type="term" value="C:plasma membrane"/>
    <property type="evidence" value="ECO:0007669"/>
    <property type="project" value="UniProtKB-SubCell"/>
</dbReference>
<evidence type="ECO:0000256" key="1">
    <source>
        <dbReference type="ARBA" id="ARBA00004651"/>
    </source>
</evidence>
<dbReference type="PANTHER" id="PTHR10010:SF46">
    <property type="entry name" value="SODIUM-DEPENDENT PHOSPHATE TRANSPORT PROTEIN 2B"/>
    <property type="match status" value="1"/>
</dbReference>
<feature type="transmembrane region" description="Helical" evidence="6">
    <location>
        <begin position="212"/>
        <end position="235"/>
    </location>
</feature>
<organism evidence="8 9">
    <name type="scientific">Geobacter pickeringii</name>
    <dbReference type="NCBI Taxonomy" id="345632"/>
    <lineage>
        <taxon>Bacteria</taxon>
        <taxon>Pseudomonadati</taxon>
        <taxon>Thermodesulfobacteriota</taxon>
        <taxon>Desulfuromonadia</taxon>
        <taxon>Geobacterales</taxon>
        <taxon>Geobacteraceae</taxon>
        <taxon>Geobacter</taxon>
    </lineage>
</organism>
<dbReference type="Proteomes" id="UP000057609">
    <property type="component" value="Chromosome"/>
</dbReference>
<proteinExistence type="predicted"/>
<accession>A0A0B5BE02</accession>
<keyword evidence="2" id="KW-1003">Cell membrane</keyword>
<name>A0A0B5BE02_9BACT</name>
<keyword evidence="5 6" id="KW-0472">Membrane</keyword>
<feature type="transmembrane region" description="Helical" evidence="6">
    <location>
        <begin position="242"/>
        <end position="267"/>
    </location>
</feature>
<dbReference type="KEGG" id="gpi:GPICK_08265"/>
<gene>
    <name evidence="8" type="ORF">GPICK_08265</name>
</gene>
<dbReference type="Gene3D" id="1.20.58.220">
    <property type="entry name" value="Phosphate transport system protein phou homolog 2, domain 2"/>
    <property type="match status" value="1"/>
</dbReference>
<dbReference type="PANTHER" id="PTHR10010">
    <property type="entry name" value="SOLUTE CARRIER FAMILY 34 SODIUM PHOSPHATE , MEMBER 2-RELATED"/>
    <property type="match status" value="1"/>
</dbReference>
<evidence type="ECO:0000256" key="6">
    <source>
        <dbReference type="SAM" id="Phobius"/>
    </source>
</evidence>
<evidence type="ECO:0000259" key="7">
    <source>
        <dbReference type="Pfam" id="PF01895"/>
    </source>
</evidence>
<evidence type="ECO:0000256" key="5">
    <source>
        <dbReference type="ARBA" id="ARBA00023136"/>
    </source>
</evidence>
<dbReference type="GO" id="GO:0044341">
    <property type="term" value="P:sodium-dependent phosphate transport"/>
    <property type="evidence" value="ECO:0007669"/>
    <property type="project" value="InterPro"/>
</dbReference>
<evidence type="ECO:0000256" key="3">
    <source>
        <dbReference type="ARBA" id="ARBA00022692"/>
    </source>
</evidence>
<dbReference type="OrthoDB" id="9763003at2"/>
<feature type="transmembrane region" description="Helical" evidence="6">
    <location>
        <begin position="80"/>
        <end position="102"/>
    </location>
</feature>
<dbReference type="Pfam" id="PF02690">
    <property type="entry name" value="Na_Pi_cotrans"/>
    <property type="match status" value="1"/>
</dbReference>
<evidence type="ECO:0000256" key="4">
    <source>
        <dbReference type="ARBA" id="ARBA00022989"/>
    </source>
</evidence>
<dbReference type="SUPFAM" id="SSF109755">
    <property type="entry name" value="PhoU-like"/>
    <property type="match status" value="1"/>
</dbReference>
<dbReference type="GO" id="GO:0005436">
    <property type="term" value="F:sodium:phosphate symporter activity"/>
    <property type="evidence" value="ECO:0007669"/>
    <property type="project" value="InterPro"/>
</dbReference>
<keyword evidence="3 6" id="KW-0812">Transmembrane</keyword>
<keyword evidence="9" id="KW-1185">Reference proteome</keyword>
<dbReference type="Pfam" id="PF01895">
    <property type="entry name" value="PhoU"/>
    <property type="match status" value="1"/>
</dbReference>
<evidence type="ECO:0000313" key="9">
    <source>
        <dbReference type="Proteomes" id="UP000057609"/>
    </source>
</evidence>
<reference evidence="8 9" key="1">
    <citation type="journal article" date="2015" name="Genome Announc.">
        <title>Complete Genome of Geobacter pickeringii G13T, a Metal-Reducing Isolate from Sedimentary Kaolin Deposits.</title>
        <authorList>
            <person name="Badalamenti J.P."/>
            <person name="Bond D.R."/>
        </authorList>
    </citation>
    <scope>NUCLEOTIDE SEQUENCE [LARGE SCALE GENOMIC DNA]</scope>
    <source>
        <strain evidence="8 9">G13</strain>
    </source>
</reference>
<protein>
    <submittedName>
        <fullName evidence="8">Sodium:phosphate symporter</fullName>
    </submittedName>
</protein>
<feature type="transmembrane region" description="Helical" evidence="6">
    <location>
        <begin position="6"/>
        <end position="27"/>
    </location>
</feature>
<feature type="transmembrane region" description="Helical" evidence="6">
    <location>
        <begin position="287"/>
        <end position="307"/>
    </location>
</feature>
<dbReference type="STRING" id="345632.GPICK_08265"/>
<dbReference type="InterPro" id="IPR003841">
    <property type="entry name" value="Na/Pi_transpt"/>
</dbReference>
<comment type="subcellular location">
    <subcellularLocation>
        <location evidence="1">Cell membrane</location>
        <topology evidence="1">Multi-pass membrane protein</topology>
    </subcellularLocation>
</comment>
<evidence type="ECO:0000313" key="8">
    <source>
        <dbReference type="EMBL" id="AJE03349.1"/>
    </source>
</evidence>
<dbReference type="NCBIfam" id="NF037997">
    <property type="entry name" value="Na_Pi_symport"/>
    <property type="match status" value="1"/>
</dbReference>
<evidence type="ECO:0000256" key="2">
    <source>
        <dbReference type="ARBA" id="ARBA00022475"/>
    </source>
</evidence>
<dbReference type="AlphaFoldDB" id="A0A0B5BE02"/>
<dbReference type="HOGENOM" id="CLU_025623_0_1_7"/>
<dbReference type="EMBL" id="CP009788">
    <property type="protein sequence ID" value="AJE03349.1"/>
    <property type="molecule type" value="Genomic_DNA"/>
</dbReference>
<keyword evidence="4 6" id="KW-1133">Transmembrane helix</keyword>
<dbReference type="InterPro" id="IPR026022">
    <property type="entry name" value="PhoU_dom"/>
</dbReference>
<dbReference type="InterPro" id="IPR038078">
    <property type="entry name" value="PhoU-like_sf"/>
</dbReference>
<sequence length="543" mass="58638">MTLLYILEALGGLGLFILGMKSMSGGLQKLAGDRFRRSLERVAGNRLTAALLGSSLSALFQSSSAACILTVGFVNAGLISLYQALGILLGTGIGTTLAVQFIAFKITSFALPAIFVGVLLKCFCTRRRWVNAGELILGAGLIFLGLRIMEANLLPLQQNALLFGHESFLIPKRATAVIFGALLALLVQSGSTAVGIAMALAGSGLVSFDTAAAMVIGELVGTSVITAVASIGGTLEAKRTVLFYFLINLFAVVVVMVLFPSFLRLVAVVSPSDMTASSAISRSLANAHTLFSALNACIFLPLVGFFARSAPRILPGRQGVAGVELRTVFIDPRVINTPPIALLQARNELKRMAEIVRTMYAEMADQFFRYDAKKASAISQKETAVDIIQRDISDFLVSLSRKPLPPENSYEIPVMLQLVSELERVGDQAEAVLEYLRRKKEEKLVFSTTAMTEIRSLARKVQELMVLATDTIDAPQGESEEKGRMIRNEVALMRDAMLNNHLKRLSAGKCTVRAGLIYADMISAFAKIADSCLTIIETKREFI</sequence>
<feature type="transmembrane region" description="Helical" evidence="6">
    <location>
        <begin position="176"/>
        <end position="200"/>
    </location>
</feature>